<dbReference type="AlphaFoldDB" id="N9WKL7"/>
<proteinExistence type="predicted"/>
<organism evidence="1 2">
    <name type="scientific">Clostridium thermobutyricum</name>
    <dbReference type="NCBI Taxonomy" id="29372"/>
    <lineage>
        <taxon>Bacteria</taxon>
        <taxon>Bacillati</taxon>
        <taxon>Bacillota</taxon>
        <taxon>Clostridia</taxon>
        <taxon>Eubacteriales</taxon>
        <taxon>Clostridiaceae</taxon>
        <taxon>Clostridium</taxon>
    </lineage>
</organism>
<gene>
    <name evidence="1" type="ORF">HMPREF1092_00612</name>
</gene>
<dbReference type="EMBL" id="AGYT01000007">
    <property type="protein sequence ID" value="ENZ03425.1"/>
    <property type="molecule type" value="Genomic_DNA"/>
</dbReference>
<reference evidence="1 2" key="1">
    <citation type="submission" date="2013-01" db="EMBL/GenBank/DDBJ databases">
        <title>The Genome Sequence of Clostridium colicanis 209318.</title>
        <authorList>
            <consortium name="The Broad Institute Genome Sequencing Platform"/>
            <person name="Earl A."/>
            <person name="Ward D."/>
            <person name="Feldgarden M."/>
            <person name="Gevers D."/>
            <person name="Courvalin P."/>
            <person name="Lambert T."/>
            <person name="Walker B."/>
            <person name="Young S.K."/>
            <person name="Zeng Q."/>
            <person name="Gargeya S."/>
            <person name="Fitzgerald M."/>
            <person name="Haas B."/>
            <person name="Abouelleil A."/>
            <person name="Alvarado L."/>
            <person name="Arachchi H.M."/>
            <person name="Berlin A.M."/>
            <person name="Chapman S.B."/>
            <person name="Dewar J."/>
            <person name="Goldberg J."/>
            <person name="Griggs A."/>
            <person name="Gujja S."/>
            <person name="Hansen M."/>
            <person name="Howarth C."/>
            <person name="Imamovic A."/>
            <person name="Larimer J."/>
            <person name="McCowan C."/>
            <person name="Murphy C."/>
            <person name="Neiman D."/>
            <person name="Pearson M."/>
            <person name="Priest M."/>
            <person name="Roberts A."/>
            <person name="Saif S."/>
            <person name="Shea T."/>
            <person name="Sisk P."/>
            <person name="Sykes S."/>
            <person name="Wortman J."/>
            <person name="Nusbaum C."/>
            <person name="Birren B."/>
        </authorList>
    </citation>
    <scope>NUCLEOTIDE SEQUENCE [LARGE SCALE GENOMIC DNA]</scope>
    <source>
        <strain evidence="1 2">209318</strain>
    </source>
</reference>
<comment type="caution">
    <text evidence="1">The sequence shown here is derived from an EMBL/GenBank/DDBJ whole genome shotgun (WGS) entry which is preliminary data.</text>
</comment>
<dbReference type="Proteomes" id="UP000013097">
    <property type="component" value="Unassembled WGS sequence"/>
</dbReference>
<dbReference type="HOGENOM" id="CLU_2552258_0_0_9"/>
<protein>
    <submittedName>
        <fullName evidence="1">Uncharacterized protein</fullName>
    </submittedName>
</protein>
<keyword evidence="2" id="KW-1185">Reference proteome</keyword>
<accession>N9WKL7</accession>
<evidence type="ECO:0000313" key="1">
    <source>
        <dbReference type="EMBL" id="ENZ03425.1"/>
    </source>
</evidence>
<name>N9WKL7_9CLOT</name>
<evidence type="ECO:0000313" key="2">
    <source>
        <dbReference type="Proteomes" id="UP000013097"/>
    </source>
</evidence>
<dbReference type="RefSeq" id="WP_002597115.1">
    <property type="nucleotide sequence ID" value="NZ_KB850956.1"/>
</dbReference>
<sequence>MLKIEFMENELMNIIGMVKSKEAQTILEKIFIELSKDGKTGMFRNEELIMLFFITDIVKEYRREDFSWESMTRNQNIDKKFF</sequence>